<evidence type="ECO:0000259" key="4">
    <source>
        <dbReference type="PROSITE" id="PS01124"/>
    </source>
</evidence>
<dbReference type="PATRIC" id="fig|1339349.3.peg.2073"/>
<dbReference type="GO" id="GO:0003700">
    <property type="term" value="F:DNA-binding transcription factor activity"/>
    <property type="evidence" value="ECO:0007669"/>
    <property type="project" value="InterPro"/>
</dbReference>
<keyword evidence="2" id="KW-0238">DNA-binding</keyword>
<name>A0A078RZY4_BACUN</name>
<evidence type="ECO:0000313" key="5">
    <source>
        <dbReference type="EMBL" id="KDS50940.1"/>
    </source>
</evidence>
<dbReference type="InterPro" id="IPR018060">
    <property type="entry name" value="HTH_AraC"/>
</dbReference>
<dbReference type="SMART" id="SM00342">
    <property type="entry name" value="HTH_ARAC"/>
    <property type="match status" value="1"/>
</dbReference>
<dbReference type="PROSITE" id="PS01124">
    <property type="entry name" value="HTH_ARAC_FAMILY_2"/>
    <property type="match status" value="1"/>
</dbReference>
<dbReference type="InterPro" id="IPR014710">
    <property type="entry name" value="RmlC-like_jellyroll"/>
</dbReference>
<proteinExistence type="predicted"/>
<dbReference type="InterPro" id="IPR003313">
    <property type="entry name" value="AraC-bd"/>
</dbReference>
<feature type="domain" description="HTH araC/xylS-type" evidence="4">
    <location>
        <begin position="193"/>
        <end position="291"/>
    </location>
</feature>
<dbReference type="Pfam" id="PF02311">
    <property type="entry name" value="AraC_binding"/>
    <property type="match status" value="1"/>
</dbReference>
<dbReference type="Pfam" id="PF12833">
    <property type="entry name" value="HTH_18"/>
    <property type="match status" value="1"/>
</dbReference>
<dbReference type="Gene3D" id="2.60.120.10">
    <property type="entry name" value="Jelly Rolls"/>
    <property type="match status" value="1"/>
</dbReference>
<dbReference type="InterPro" id="IPR009057">
    <property type="entry name" value="Homeodomain-like_sf"/>
</dbReference>
<organism evidence="5 6">
    <name type="scientific">Bacteroides uniformis str. 3978 T3 ii</name>
    <dbReference type="NCBI Taxonomy" id="1339349"/>
    <lineage>
        <taxon>Bacteria</taxon>
        <taxon>Pseudomonadati</taxon>
        <taxon>Bacteroidota</taxon>
        <taxon>Bacteroidia</taxon>
        <taxon>Bacteroidales</taxon>
        <taxon>Bacteroidaceae</taxon>
        <taxon>Bacteroides</taxon>
    </lineage>
</organism>
<keyword evidence="3" id="KW-0804">Transcription</keyword>
<evidence type="ECO:0000256" key="1">
    <source>
        <dbReference type="ARBA" id="ARBA00023015"/>
    </source>
</evidence>
<protein>
    <submittedName>
        <fullName evidence="5">Bacterial regulatory helix-turn-helix s, AraC family protein</fullName>
    </submittedName>
</protein>
<dbReference type="RefSeq" id="WP_008663309.1">
    <property type="nucleotide sequence ID" value="NZ_JNHN01000172.1"/>
</dbReference>
<sequence>MKNAIPRYNFYKTKYGSELLIDVVDLQYTRKFLTQGKVHILTYYDITFITEGEGEFTIGNRTHLAAPGDVFFSKPGEVRSWDTDRIGNGHALIFEDTFLTSFFKDPLFVQHLPFFRMGKMVDKLQLPNGLYARILQLLHDIKVEIDSFHPHDTGILRALLYEVLMLLNRAYCTSIPPETGKEPHKDISSFHLSRFFELVGEHFREQHSVQFYADKLCITPNYLNEILSSAININAKQYILNKVTDEAQRLLTYTDLPISEIASELHFSTVSYFVRSFRQCIGYTPLAYRKMEKP</sequence>
<dbReference type="EMBL" id="JNHN01000172">
    <property type="protein sequence ID" value="KDS50940.1"/>
    <property type="molecule type" value="Genomic_DNA"/>
</dbReference>
<accession>A0A078RZY4</accession>
<dbReference type="PANTHER" id="PTHR43280:SF32">
    <property type="entry name" value="TRANSCRIPTIONAL REGULATORY PROTEIN"/>
    <property type="match status" value="1"/>
</dbReference>
<evidence type="ECO:0000256" key="3">
    <source>
        <dbReference type="ARBA" id="ARBA00023163"/>
    </source>
</evidence>
<dbReference type="AlphaFoldDB" id="A0A078RZY4"/>
<reference evidence="5 6" key="1">
    <citation type="submission" date="2014-04" db="EMBL/GenBank/DDBJ databases">
        <authorList>
            <person name="Sears C."/>
            <person name="Carroll K."/>
            <person name="Sack B.R."/>
            <person name="Qadri F."/>
            <person name="Myers L.L."/>
            <person name="Chung G.-T."/>
            <person name="Escheverria P."/>
            <person name="Fraser C.M."/>
            <person name="Sadzewicz L."/>
            <person name="Shefchek K.A."/>
            <person name="Tallon L."/>
            <person name="Das S.P."/>
            <person name="Daugherty S."/>
            <person name="Mongodin E.F."/>
        </authorList>
    </citation>
    <scope>NUCLEOTIDE SEQUENCE [LARGE SCALE GENOMIC DNA]</scope>
    <source>
        <strain evidence="5 6">3978 T3 ii</strain>
    </source>
</reference>
<gene>
    <name evidence="5" type="ORF">M094_0839</name>
</gene>
<dbReference type="SUPFAM" id="SSF51215">
    <property type="entry name" value="Regulatory protein AraC"/>
    <property type="match status" value="1"/>
</dbReference>
<dbReference type="GO" id="GO:0043565">
    <property type="term" value="F:sequence-specific DNA binding"/>
    <property type="evidence" value="ECO:0007669"/>
    <property type="project" value="InterPro"/>
</dbReference>
<evidence type="ECO:0000313" key="6">
    <source>
        <dbReference type="Proteomes" id="UP000028013"/>
    </source>
</evidence>
<comment type="caution">
    <text evidence="5">The sequence shown here is derived from an EMBL/GenBank/DDBJ whole genome shotgun (WGS) entry which is preliminary data.</text>
</comment>
<dbReference type="Gene3D" id="1.10.10.60">
    <property type="entry name" value="Homeodomain-like"/>
    <property type="match status" value="1"/>
</dbReference>
<dbReference type="PANTHER" id="PTHR43280">
    <property type="entry name" value="ARAC-FAMILY TRANSCRIPTIONAL REGULATOR"/>
    <property type="match status" value="1"/>
</dbReference>
<dbReference type="SUPFAM" id="SSF46689">
    <property type="entry name" value="Homeodomain-like"/>
    <property type="match status" value="1"/>
</dbReference>
<dbReference type="InterPro" id="IPR037923">
    <property type="entry name" value="HTH-like"/>
</dbReference>
<evidence type="ECO:0000256" key="2">
    <source>
        <dbReference type="ARBA" id="ARBA00023125"/>
    </source>
</evidence>
<dbReference type="Proteomes" id="UP000028013">
    <property type="component" value="Unassembled WGS sequence"/>
</dbReference>
<keyword evidence="1" id="KW-0805">Transcription regulation</keyword>